<feature type="transmembrane region" description="Helical" evidence="1">
    <location>
        <begin position="44"/>
        <end position="64"/>
    </location>
</feature>
<dbReference type="RefSeq" id="WP_271632239.1">
    <property type="nucleotide sequence ID" value="NZ_CP094970.1"/>
</dbReference>
<accession>A0AA46TE23</accession>
<proteinExistence type="predicted"/>
<dbReference type="Proteomes" id="UP001164390">
    <property type="component" value="Chromosome"/>
</dbReference>
<sequence>MSGLAAVLGDLLPSAIGIAISPLPIIAAVLMLMSERASRTAPAFALGWVVGLTAVTVIVLVVAGPNGADTGSSSTTASWIKLVLGVLFLGLAYNTWRKRPRAGAEVEPPKWMRGLDSMKPLAASGLGAALAAVNPKNLMLAVGGAVAIAAGDLETGATIVCVVVFVLLASVMVAGPVVAYFVARDAMLHPLEELKSFMQEHNAAIMMVLLTVLGVSNLGKGLGGLLD</sequence>
<feature type="transmembrane region" description="Helical" evidence="1">
    <location>
        <begin position="12"/>
        <end position="32"/>
    </location>
</feature>
<gene>
    <name evidence="2" type="ORF">L0C25_13795</name>
</gene>
<dbReference type="EMBL" id="CP094970">
    <property type="protein sequence ID" value="UYM03622.1"/>
    <property type="molecule type" value="Genomic_DNA"/>
</dbReference>
<evidence type="ECO:0000313" key="2">
    <source>
        <dbReference type="EMBL" id="UYM03622.1"/>
    </source>
</evidence>
<keyword evidence="3" id="KW-1185">Reference proteome</keyword>
<dbReference type="AlphaFoldDB" id="A0AA46TE23"/>
<organism evidence="2 3">
    <name type="scientific">Solicola gregarius</name>
    <dbReference type="NCBI Taxonomy" id="2908642"/>
    <lineage>
        <taxon>Bacteria</taxon>
        <taxon>Bacillati</taxon>
        <taxon>Actinomycetota</taxon>
        <taxon>Actinomycetes</taxon>
        <taxon>Propionibacteriales</taxon>
        <taxon>Nocardioidaceae</taxon>
        <taxon>Solicola</taxon>
    </lineage>
</organism>
<evidence type="ECO:0000313" key="3">
    <source>
        <dbReference type="Proteomes" id="UP001164390"/>
    </source>
</evidence>
<evidence type="ECO:0000256" key="1">
    <source>
        <dbReference type="SAM" id="Phobius"/>
    </source>
</evidence>
<name>A0AA46TE23_9ACTN</name>
<feature type="transmembrane region" description="Helical" evidence="1">
    <location>
        <begin position="156"/>
        <end position="182"/>
    </location>
</feature>
<keyword evidence="1" id="KW-0472">Membrane</keyword>
<feature type="transmembrane region" description="Helical" evidence="1">
    <location>
        <begin position="203"/>
        <end position="226"/>
    </location>
</feature>
<dbReference type="KEGG" id="sgrg:L0C25_13795"/>
<dbReference type="InterPro" id="IPR021315">
    <property type="entry name" value="Gap/Sap"/>
</dbReference>
<reference evidence="2" key="1">
    <citation type="submission" date="2022-01" db="EMBL/GenBank/DDBJ databases">
        <title>Nocardioidaceae gen. sp. A5X3R13.</title>
        <authorList>
            <person name="Lopez Marin M.A."/>
            <person name="Uhlik O."/>
        </authorList>
    </citation>
    <scope>NUCLEOTIDE SEQUENCE</scope>
    <source>
        <strain evidence="2">A5X3R13</strain>
    </source>
</reference>
<protein>
    <submittedName>
        <fullName evidence="2">GAP family protein</fullName>
    </submittedName>
</protein>
<keyword evidence="1" id="KW-1133">Transmembrane helix</keyword>
<dbReference type="Pfam" id="PF11139">
    <property type="entry name" value="SfLAP"/>
    <property type="match status" value="1"/>
</dbReference>
<keyword evidence="1" id="KW-0812">Transmembrane</keyword>
<feature type="transmembrane region" description="Helical" evidence="1">
    <location>
        <begin position="76"/>
        <end position="93"/>
    </location>
</feature>